<evidence type="ECO:0000259" key="1">
    <source>
        <dbReference type="Pfam" id="PF03544"/>
    </source>
</evidence>
<proteinExistence type="predicted"/>
<evidence type="ECO:0000313" key="3">
    <source>
        <dbReference type="Proteomes" id="UP000660024"/>
    </source>
</evidence>
<dbReference type="Pfam" id="PF03544">
    <property type="entry name" value="TonB_C"/>
    <property type="match status" value="1"/>
</dbReference>
<dbReference type="RefSeq" id="WP_200584869.1">
    <property type="nucleotide sequence ID" value="NZ_JAEHFY010000004.1"/>
</dbReference>
<organism evidence="2 3">
    <name type="scientific">Pedobacter segetis</name>
    <dbReference type="NCBI Taxonomy" id="2793069"/>
    <lineage>
        <taxon>Bacteria</taxon>
        <taxon>Pseudomonadati</taxon>
        <taxon>Bacteroidota</taxon>
        <taxon>Sphingobacteriia</taxon>
        <taxon>Sphingobacteriales</taxon>
        <taxon>Sphingobacteriaceae</taxon>
        <taxon>Pedobacter</taxon>
    </lineage>
</organism>
<reference evidence="2 3" key="1">
    <citation type="submission" date="2020-12" db="EMBL/GenBank/DDBJ databases">
        <title>Bacterial novel species Pedobacter sp. SD-b isolated from soil.</title>
        <authorList>
            <person name="Jung H.-Y."/>
        </authorList>
    </citation>
    <scope>NUCLEOTIDE SEQUENCE [LARGE SCALE GENOMIC DNA]</scope>
    <source>
        <strain evidence="2 3">SD-b</strain>
    </source>
</reference>
<name>A0ABS1BGY6_9SPHI</name>
<evidence type="ECO:0000313" key="2">
    <source>
        <dbReference type="EMBL" id="MBK0382092.1"/>
    </source>
</evidence>
<gene>
    <name evidence="2" type="ORF">I5M32_03890</name>
</gene>
<dbReference type="Proteomes" id="UP000660024">
    <property type="component" value="Unassembled WGS sequence"/>
</dbReference>
<sequence length="316" mass="36747">MRKLYILIILIIFCLKTHGQQLYSTTYLKFNNIEVDSANLADYTRYIYYTDSTKKKVKIIEKYKNGNLKQTGEVSEASLPFPNYIGVVNNYYDDGTLKSELTYYRGSLKGPATYYAKNGSVLSKGEYVNHYTKSYFKAHQLYNTKNENILDQYGNGILYTEQNFTTYHGAYKNGFKDGKWKIVDKRYKNEYDEVYKNGKLKGGSCTDVNGNKRTYDYIQTYPYFDGAQNMKDFGENSWEPISVIMKSNDLEGAVAYSFDIDKYGRLSNFKLLKSLSEYSDKKALDYIKRQKWHPASYMGITTETHGFIFTISYRAD</sequence>
<dbReference type="EMBL" id="JAEHFY010000004">
    <property type="protein sequence ID" value="MBK0382092.1"/>
    <property type="molecule type" value="Genomic_DNA"/>
</dbReference>
<feature type="domain" description="TonB C-terminal" evidence="1">
    <location>
        <begin position="246"/>
        <end position="313"/>
    </location>
</feature>
<protein>
    <submittedName>
        <fullName evidence="2">Energy transducer TonB</fullName>
    </submittedName>
</protein>
<dbReference type="Gene3D" id="3.30.1150.10">
    <property type="match status" value="1"/>
</dbReference>
<comment type="caution">
    <text evidence="2">The sequence shown here is derived from an EMBL/GenBank/DDBJ whole genome shotgun (WGS) entry which is preliminary data.</text>
</comment>
<dbReference type="SUPFAM" id="SSF82185">
    <property type="entry name" value="Histone H3 K4-specific methyltransferase SET7/9 N-terminal domain"/>
    <property type="match status" value="1"/>
</dbReference>
<keyword evidence="3" id="KW-1185">Reference proteome</keyword>
<dbReference type="SUPFAM" id="SSF74653">
    <property type="entry name" value="TolA/TonB C-terminal domain"/>
    <property type="match status" value="1"/>
</dbReference>
<dbReference type="InterPro" id="IPR037682">
    <property type="entry name" value="TonB_C"/>
</dbReference>
<accession>A0ABS1BGY6</accession>